<dbReference type="PANTHER" id="PTHR43798">
    <property type="entry name" value="MONOACYLGLYCEROL LIPASE"/>
    <property type="match status" value="1"/>
</dbReference>
<sequence>MAAKEILYHNNKFHIAYNMIDNNAEKYIIFLHGWGSNKELMALAFNKVFCNYNHLYIDLPGFGASPNEVFLTTQDYANIISLFLQACNIAKENRIIAGHSFGGKIALLLDSEIILLSSAGILLPKPLKVKFKIATAKVLKKLPLNINALRADDAKELSPIMYEVFKQVVQEDYAPYYKAFKHKATIFWGKDDSATPLSAFHIICSLMPHAKTHVLDGDHYFFLKQGELIDTLYHS</sequence>
<dbReference type="PANTHER" id="PTHR43798:SF31">
    <property type="entry name" value="AB HYDROLASE SUPERFAMILY PROTEIN YCLE"/>
    <property type="match status" value="1"/>
</dbReference>
<dbReference type="Gene3D" id="3.40.50.1820">
    <property type="entry name" value="alpha/beta hydrolase"/>
    <property type="match status" value="1"/>
</dbReference>
<organism evidence="3 4">
    <name type="scientific">Helicobacter bilis</name>
    <dbReference type="NCBI Taxonomy" id="37372"/>
    <lineage>
        <taxon>Bacteria</taxon>
        <taxon>Pseudomonadati</taxon>
        <taxon>Campylobacterota</taxon>
        <taxon>Epsilonproteobacteria</taxon>
        <taxon>Campylobacterales</taxon>
        <taxon>Helicobacteraceae</taxon>
        <taxon>Helicobacter</taxon>
    </lineage>
</organism>
<proteinExistence type="predicted"/>
<reference evidence="3 4" key="1">
    <citation type="submission" date="2017-02" db="EMBL/GenBank/DDBJ databases">
        <title>Whole genome sequencing of Helicobacter bilis strain AAQJH.</title>
        <authorList>
            <person name="Conlan S."/>
            <person name="Thomas P.J."/>
            <person name="Mullikin J."/>
            <person name="Palmore T.N."/>
            <person name="Frank K.M."/>
            <person name="Segre J.A."/>
        </authorList>
    </citation>
    <scope>NUCLEOTIDE SEQUENCE [LARGE SCALE GENOMIC DNA]</scope>
    <source>
        <strain evidence="3 4">AAQJH</strain>
    </source>
</reference>
<evidence type="ECO:0000256" key="1">
    <source>
        <dbReference type="ARBA" id="ARBA00022801"/>
    </source>
</evidence>
<dbReference type="InterPro" id="IPR050266">
    <property type="entry name" value="AB_hydrolase_sf"/>
</dbReference>
<protein>
    <submittedName>
        <fullName evidence="3">2-hydroxy-6-oxohepta-2,4-dienoate hydrolase</fullName>
    </submittedName>
</protein>
<dbReference type="InterPro" id="IPR000073">
    <property type="entry name" value="AB_hydrolase_1"/>
</dbReference>
<evidence type="ECO:0000313" key="3">
    <source>
        <dbReference type="EMBL" id="AQQ60122.1"/>
    </source>
</evidence>
<feature type="domain" description="AB hydrolase-1" evidence="2">
    <location>
        <begin position="28"/>
        <end position="192"/>
    </location>
</feature>
<dbReference type="GO" id="GO:0016787">
    <property type="term" value="F:hydrolase activity"/>
    <property type="evidence" value="ECO:0007669"/>
    <property type="project" value="UniProtKB-KW"/>
</dbReference>
<evidence type="ECO:0000313" key="4">
    <source>
        <dbReference type="Proteomes" id="UP000188298"/>
    </source>
</evidence>
<dbReference type="SUPFAM" id="SSF53474">
    <property type="entry name" value="alpha/beta-Hydrolases"/>
    <property type="match status" value="1"/>
</dbReference>
<evidence type="ECO:0000259" key="2">
    <source>
        <dbReference type="Pfam" id="PF12697"/>
    </source>
</evidence>
<accession>A0A1Q2LJM0</accession>
<dbReference type="GO" id="GO:0016020">
    <property type="term" value="C:membrane"/>
    <property type="evidence" value="ECO:0007669"/>
    <property type="project" value="TreeGrafter"/>
</dbReference>
<dbReference type="AlphaFoldDB" id="A0A1Q2LJM0"/>
<dbReference type="InterPro" id="IPR029058">
    <property type="entry name" value="AB_hydrolase_fold"/>
</dbReference>
<keyword evidence="1 3" id="KW-0378">Hydrolase</keyword>
<name>A0A1Q2LJM0_9HELI</name>
<gene>
    <name evidence="3" type="ORF">XJ32_08480</name>
</gene>
<dbReference type="EMBL" id="CP019645">
    <property type="protein sequence ID" value="AQQ60122.1"/>
    <property type="molecule type" value="Genomic_DNA"/>
</dbReference>
<dbReference type="RefSeq" id="WP_077389060.1">
    <property type="nucleotide sequence ID" value="NZ_CP019645.1"/>
</dbReference>
<dbReference type="KEGG" id="hbl:XJ32_08480"/>
<dbReference type="Pfam" id="PF12697">
    <property type="entry name" value="Abhydrolase_6"/>
    <property type="match status" value="1"/>
</dbReference>
<dbReference type="Proteomes" id="UP000188298">
    <property type="component" value="Chromosome"/>
</dbReference>